<feature type="compositionally biased region" description="Polar residues" evidence="5">
    <location>
        <begin position="97"/>
        <end position="109"/>
    </location>
</feature>
<reference evidence="6" key="2">
    <citation type="submission" date="2023-06" db="EMBL/GenBank/DDBJ databases">
        <authorList>
            <consortium name="Lawrence Berkeley National Laboratory"/>
            <person name="Mondo S.J."/>
            <person name="Hensen N."/>
            <person name="Bonometti L."/>
            <person name="Westerberg I."/>
            <person name="Brannstrom I.O."/>
            <person name="Guillou S."/>
            <person name="Cros-Aarteil S."/>
            <person name="Calhoun S."/>
            <person name="Haridas S."/>
            <person name="Kuo A."/>
            <person name="Pangilinan J."/>
            <person name="Riley R."/>
            <person name="Labutti K."/>
            <person name="Andreopoulos B."/>
            <person name="Lipzen A."/>
            <person name="Chen C."/>
            <person name="Yanf M."/>
            <person name="Daum C."/>
            <person name="Ng V."/>
            <person name="Clum A."/>
            <person name="Steindorff A."/>
            <person name="Ohm R."/>
            <person name="Martin F."/>
            <person name="Silar P."/>
            <person name="Natvig D."/>
            <person name="Lalanne C."/>
            <person name="Gautier V."/>
            <person name="Ament-Velasquez S.L."/>
            <person name="Kruys A."/>
            <person name="Hutchinson M.I."/>
            <person name="Powell A.J."/>
            <person name="Barry K."/>
            <person name="Miller A.N."/>
            <person name="Grigoriev I.V."/>
            <person name="Debuchy R."/>
            <person name="Gladieux P."/>
            <person name="Thoren M.H."/>
            <person name="Johannesson H."/>
        </authorList>
    </citation>
    <scope>NUCLEOTIDE SEQUENCE</scope>
    <source>
        <strain evidence="6">CBS 626.80</strain>
    </source>
</reference>
<feature type="region of interest" description="Disordered" evidence="5">
    <location>
        <begin position="1"/>
        <end position="20"/>
    </location>
</feature>
<evidence type="ECO:0000256" key="3">
    <source>
        <dbReference type="ARBA" id="ARBA00022777"/>
    </source>
</evidence>
<feature type="region of interest" description="Disordered" evidence="5">
    <location>
        <begin position="58"/>
        <end position="179"/>
    </location>
</feature>
<evidence type="ECO:0000313" key="6">
    <source>
        <dbReference type="EMBL" id="KAK3948037.1"/>
    </source>
</evidence>
<dbReference type="CDD" id="cd01428">
    <property type="entry name" value="ADK"/>
    <property type="match status" value="1"/>
</dbReference>
<dbReference type="SUPFAM" id="SSF52540">
    <property type="entry name" value="P-loop containing nucleoside triphosphate hydrolases"/>
    <property type="match status" value="1"/>
</dbReference>
<evidence type="ECO:0000313" key="7">
    <source>
        <dbReference type="Proteomes" id="UP001303222"/>
    </source>
</evidence>
<dbReference type="PRINTS" id="PR00094">
    <property type="entry name" value="ADENYLTKNASE"/>
</dbReference>
<evidence type="ECO:0000256" key="1">
    <source>
        <dbReference type="ARBA" id="ARBA00022679"/>
    </source>
</evidence>
<dbReference type="GO" id="GO:0006139">
    <property type="term" value="P:nucleobase-containing compound metabolic process"/>
    <property type="evidence" value="ECO:0007669"/>
    <property type="project" value="InterPro"/>
</dbReference>
<feature type="compositionally biased region" description="Low complexity" evidence="5">
    <location>
        <begin position="79"/>
        <end position="91"/>
    </location>
</feature>
<feature type="compositionally biased region" description="Acidic residues" evidence="5">
    <location>
        <begin position="149"/>
        <end position="175"/>
    </location>
</feature>
<comment type="caution">
    <text evidence="6">The sequence shown here is derived from an EMBL/GenBank/DDBJ whole genome shotgun (WGS) entry which is preliminary data.</text>
</comment>
<reference evidence="6" key="1">
    <citation type="journal article" date="2023" name="Mol. Phylogenet. Evol.">
        <title>Genome-scale phylogeny and comparative genomics of the fungal order Sordariales.</title>
        <authorList>
            <person name="Hensen N."/>
            <person name="Bonometti L."/>
            <person name="Westerberg I."/>
            <person name="Brannstrom I.O."/>
            <person name="Guillou S."/>
            <person name="Cros-Aarteil S."/>
            <person name="Calhoun S."/>
            <person name="Haridas S."/>
            <person name="Kuo A."/>
            <person name="Mondo S."/>
            <person name="Pangilinan J."/>
            <person name="Riley R."/>
            <person name="LaButti K."/>
            <person name="Andreopoulos B."/>
            <person name="Lipzen A."/>
            <person name="Chen C."/>
            <person name="Yan M."/>
            <person name="Daum C."/>
            <person name="Ng V."/>
            <person name="Clum A."/>
            <person name="Steindorff A."/>
            <person name="Ohm R.A."/>
            <person name="Martin F."/>
            <person name="Silar P."/>
            <person name="Natvig D.O."/>
            <person name="Lalanne C."/>
            <person name="Gautier V."/>
            <person name="Ament-Velasquez S.L."/>
            <person name="Kruys A."/>
            <person name="Hutchinson M.I."/>
            <person name="Powell A.J."/>
            <person name="Barry K."/>
            <person name="Miller A.N."/>
            <person name="Grigoriev I.V."/>
            <person name="Debuchy R."/>
            <person name="Gladieux P."/>
            <person name="Hiltunen Thoren M."/>
            <person name="Johannesson H."/>
        </authorList>
    </citation>
    <scope>NUCLEOTIDE SEQUENCE</scope>
    <source>
        <strain evidence="6">CBS 626.80</strain>
    </source>
</reference>
<feature type="compositionally biased region" description="Low complexity" evidence="5">
    <location>
        <begin position="112"/>
        <end position="128"/>
    </location>
</feature>
<protein>
    <submittedName>
        <fullName evidence="6">Adenylate kinase-domain-containing protein</fullName>
    </submittedName>
</protein>
<dbReference type="Gene3D" id="3.40.50.300">
    <property type="entry name" value="P-loop containing nucleotide triphosphate hydrolases"/>
    <property type="match status" value="1"/>
</dbReference>
<dbReference type="PANTHER" id="PTHR23359">
    <property type="entry name" value="NUCLEOTIDE KINASE"/>
    <property type="match status" value="1"/>
</dbReference>
<keyword evidence="7" id="KW-1185">Reference proteome</keyword>
<gene>
    <name evidence="6" type="ORF">QBC32DRAFT_408891</name>
</gene>
<sequence>MSKPRYDWDKIPGRKLSEEERQVCEDILDRAHREAEEDFRRNEPIIRQLCENFRKGLGFVLTPPDEPDQVTGPPPTPQISPASPAASTPSPLRKTVQLLSQLSDSSATHHNPLASPVTSTPSPLSPISRQFSDSSTLHDHRPVSQCGDYGDDDDNDDCEDDNEYNDDDEDDEDPGFYEIEPWQPKSSIAIQQHTEELKQEGSSSVSSPRQLRQRITSFKDALEVPLQAKEPKTAEVAPFGTTLLQLFYDKFIDAQSTTWENTHRILATYPRFCCDKLIEGIDDSYLRNMLGEKPGREGVQEMFALIASDVEAKSRLAAASHDRQKPKFYAVLGGPGSGKSTICALWAKLDSSVVHIAIGDILRAEAQRPDSPYAEVLKANLANGAIGDPMMTVALIKDHIRTNLRSATVPIRTYLLDGFPRAFASAQYFEQAMAPISKFIVVDIVEDTLIARCRQRNRSDDDEEAIRKRILVYNTKCFYVIERYSEQGKVHRVCPPSDKLILGGMGLLSTQMDDYLPVDIPETVFRDVVNCGILLWKFCDIRDGGGREFPYF</sequence>
<comment type="similarity">
    <text evidence="4">Belongs to the adenylate kinase family.</text>
</comment>
<dbReference type="AlphaFoldDB" id="A0AAN6NLF5"/>
<keyword evidence="1 4" id="KW-0808">Transferase</keyword>
<keyword evidence="3 4" id="KW-0418">Kinase</keyword>
<dbReference type="HAMAP" id="MF_00235">
    <property type="entry name" value="Adenylate_kinase_Adk"/>
    <property type="match status" value="1"/>
</dbReference>
<evidence type="ECO:0000256" key="5">
    <source>
        <dbReference type="SAM" id="MobiDB-lite"/>
    </source>
</evidence>
<evidence type="ECO:0000256" key="2">
    <source>
        <dbReference type="ARBA" id="ARBA00022741"/>
    </source>
</evidence>
<proteinExistence type="inferred from homology"/>
<keyword evidence="2" id="KW-0547">Nucleotide-binding</keyword>
<dbReference type="GO" id="GO:0019205">
    <property type="term" value="F:nucleobase-containing compound kinase activity"/>
    <property type="evidence" value="ECO:0007669"/>
    <property type="project" value="InterPro"/>
</dbReference>
<dbReference type="EMBL" id="MU859289">
    <property type="protein sequence ID" value="KAK3948037.1"/>
    <property type="molecule type" value="Genomic_DNA"/>
</dbReference>
<dbReference type="GO" id="GO:0005524">
    <property type="term" value="F:ATP binding"/>
    <property type="evidence" value="ECO:0007669"/>
    <property type="project" value="InterPro"/>
</dbReference>
<dbReference type="InterPro" id="IPR000850">
    <property type="entry name" value="Adenylat/UMP-CMP_kin"/>
</dbReference>
<evidence type="ECO:0000256" key="4">
    <source>
        <dbReference type="RuleBase" id="RU003330"/>
    </source>
</evidence>
<dbReference type="Proteomes" id="UP001303222">
    <property type="component" value="Unassembled WGS sequence"/>
</dbReference>
<dbReference type="InterPro" id="IPR027417">
    <property type="entry name" value="P-loop_NTPase"/>
</dbReference>
<dbReference type="Pfam" id="PF00406">
    <property type="entry name" value="ADK"/>
    <property type="match status" value="1"/>
</dbReference>
<organism evidence="6 7">
    <name type="scientific">Pseudoneurospora amorphoporcata</name>
    <dbReference type="NCBI Taxonomy" id="241081"/>
    <lineage>
        <taxon>Eukaryota</taxon>
        <taxon>Fungi</taxon>
        <taxon>Dikarya</taxon>
        <taxon>Ascomycota</taxon>
        <taxon>Pezizomycotina</taxon>
        <taxon>Sordariomycetes</taxon>
        <taxon>Sordariomycetidae</taxon>
        <taxon>Sordariales</taxon>
        <taxon>Sordariaceae</taxon>
        <taxon>Pseudoneurospora</taxon>
    </lineage>
</organism>
<accession>A0AAN6NLF5</accession>
<name>A0AAN6NLF5_9PEZI</name>